<dbReference type="InterPro" id="IPR010260">
    <property type="entry name" value="AlpA"/>
</dbReference>
<protein>
    <recommendedName>
        <fullName evidence="4">AlpA family transcriptional regulator</fullName>
    </recommendedName>
</protein>
<evidence type="ECO:0008006" key="4">
    <source>
        <dbReference type="Google" id="ProtNLM"/>
    </source>
</evidence>
<evidence type="ECO:0000313" key="3">
    <source>
        <dbReference type="Proteomes" id="UP000232164"/>
    </source>
</evidence>
<accession>A0A2N0DAZ7</accession>
<dbReference type="Proteomes" id="UP000232164">
    <property type="component" value="Unassembled WGS sequence"/>
</dbReference>
<feature type="region of interest" description="Disordered" evidence="1">
    <location>
        <begin position="64"/>
        <end position="83"/>
    </location>
</feature>
<sequence>MIDAFGQQWTKICIPLGVLSSGSFAVVVCTKCSELAIEVALSHIGLRQVDCAFKQFPIPLGADKPEVSAGGSSDGDSLPQSEGNEMSYDGFYTLRQVIEMSTMSESTIRRMTEEKRFPPLVPISKGRVGVHKRDFHRWEADPSGYRPSDERENEAHKGRTKAVAVPGPYL</sequence>
<evidence type="ECO:0000256" key="1">
    <source>
        <dbReference type="SAM" id="MobiDB-lite"/>
    </source>
</evidence>
<dbReference type="EMBL" id="PIQN01000008">
    <property type="protein sequence ID" value="PKA43244.1"/>
    <property type="molecule type" value="Genomic_DNA"/>
</dbReference>
<reference evidence="2 3" key="1">
    <citation type="submission" date="2017-11" db="EMBL/GenBank/DDBJ databases">
        <authorList>
            <person name="Han C.G."/>
        </authorList>
    </citation>
    <scope>NUCLEOTIDE SEQUENCE [LARGE SCALE GENOMIC DNA]</scope>
    <source>
        <strain evidence="2 3">HCNT1</strain>
    </source>
</reference>
<dbReference type="AlphaFoldDB" id="A0A2N0DAZ7"/>
<proteinExistence type="predicted"/>
<feature type="compositionally biased region" description="Basic and acidic residues" evidence="1">
    <location>
        <begin position="147"/>
        <end position="157"/>
    </location>
</feature>
<evidence type="ECO:0000313" key="2">
    <source>
        <dbReference type="EMBL" id="PKA43244.1"/>
    </source>
</evidence>
<feature type="region of interest" description="Disordered" evidence="1">
    <location>
        <begin position="138"/>
        <end position="170"/>
    </location>
</feature>
<reference evidence="2 3" key="2">
    <citation type="submission" date="2017-12" db="EMBL/GenBank/DDBJ databases">
        <title>Genome sequence of Rhizobium sullae HCNT1 isolated from Sulla coronaria nodules and featuring peculiar denitrification phenotypes.</title>
        <authorList>
            <person name="De Diego-Diaz B."/>
            <person name="Treu L."/>
            <person name="Campanaro S."/>
            <person name="Da Silva Duarte V."/>
            <person name="Basaglia M."/>
            <person name="Favaro L."/>
            <person name="Casella S."/>
            <person name="Squartini A."/>
        </authorList>
    </citation>
    <scope>NUCLEOTIDE SEQUENCE [LARGE SCALE GENOMIC DNA]</scope>
    <source>
        <strain evidence="2 3">HCNT1</strain>
    </source>
</reference>
<name>A0A2N0DAZ7_RHISU</name>
<comment type="caution">
    <text evidence="2">The sequence shown here is derived from an EMBL/GenBank/DDBJ whole genome shotgun (WGS) entry which is preliminary data.</text>
</comment>
<organism evidence="2 3">
    <name type="scientific">Rhizobium sullae</name>
    <name type="common">Rhizobium hedysari</name>
    <dbReference type="NCBI Taxonomy" id="50338"/>
    <lineage>
        <taxon>Bacteria</taxon>
        <taxon>Pseudomonadati</taxon>
        <taxon>Pseudomonadota</taxon>
        <taxon>Alphaproteobacteria</taxon>
        <taxon>Hyphomicrobiales</taxon>
        <taxon>Rhizobiaceae</taxon>
        <taxon>Rhizobium/Agrobacterium group</taxon>
        <taxon>Rhizobium</taxon>
    </lineage>
</organism>
<gene>
    <name evidence="2" type="ORF">CWR43_14480</name>
</gene>
<feature type="compositionally biased region" description="Polar residues" evidence="1">
    <location>
        <begin position="70"/>
        <end position="83"/>
    </location>
</feature>
<dbReference type="Pfam" id="PF05930">
    <property type="entry name" value="Phage_AlpA"/>
    <property type="match status" value="1"/>
</dbReference>